<dbReference type="FunFam" id="3.40.800.10:FF:000002">
    <property type="entry name" value="Agmatinase"/>
    <property type="match status" value="1"/>
</dbReference>
<sequence>MAHAISLRRVLQLFEPGSKRLFCTSGVRSRKNAPVSGNEMPRSGGIASMMRLPVQENTDGLDVCFVGVPLDSGASNRSGTRLGPRQIRQESCIIRAANHTLGAVPFEDVQVADVGDVSMNIYNLPEAVKQIKAAYDKLISNGCVPLTMGGDHTITYPILQAIKDKHGPVGLIHVDAHADINDVMLGAPIAHGTPFRRAVEYGCLDCSRVIQIGLRGSIYSLDDYQWALDQGFRVVTSKECWHKSLEPLMAEVRGMMGQGPVYISFDIDALDPSYAPGTGTPEIGGLTIYQALEILHGSAGLNIVGADVVEVSPPYDMAGTTALTAANLLFEMLSILPGVKRRQ</sequence>
<feature type="binding site" evidence="5">
    <location>
        <position position="266"/>
    </location>
    <ligand>
        <name>Mn(2+)</name>
        <dbReference type="ChEBI" id="CHEBI:29035"/>
        <label>1</label>
    </ligand>
</feature>
<proteinExistence type="inferred from homology"/>
<dbReference type="EMBL" id="JBAMIC010000024">
    <property type="protein sequence ID" value="KAK7090538.1"/>
    <property type="molecule type" value="Genomic_DNA"/>
</dbReference>
<name>A0AAN9AP19_9CAEN</name>
<evidence type="ECO:0000256" key="4">
    <source>
        <dbReference type="ARBA" id="ARBA00023211"/>
    </source>
</evidence>
<keyword evidence="2 5" id="KW-0479">Metal-binding</keyword>
<evidence type="ECO:0000256" key="6">
    <source>
        <dbReference type="RuleBase" id="RU003684"/>
    </source>
</evidence>
<evidence type="ECO:0000256" key="3">
    <source>
        <dbReference type="ARBA" id="ARBA00022801"/>
    </source>
</evidence>
<dbReference type="GO" id="GO:0046872">
    <property type="term" value="F:metal ion binding"/>
    <property type="evidence" value="ECO:0007669"/>
    <property type="project" value="UniProtKB-KW"/>
</dbReference>
<dbReference type="Gene3D" id="3.40.800.10">
    <property type="entry name" value="Ureohydrolase domain"/>
    <property type="match status" value="1"/>
</dbReference>
<dbReference type="InterPro" id="IPR005925">
    <property type="entry name" value="Agmatinase-rel"/>
</dbReference>
<feature type="binding site" evidence="5">
    <location>
        <position position="175"/>
    </location>
    <ligand>
        <name>Mn(2+)</name>
        <dbReference type="ChEBI" id="CHEBI:29035"/>
        <label>1</label>
    </ligand>
</feature>
<evidence type="ECO:0000313" key="8">
    <source>
        <dbReference type="Proteomes" id="UP001374579"/>
    </source>
</evidence>
<keyword evidence="4 5" id="KW-0464">Manganese</keyword>
<dbReference type="InterPro" id="IPR006035">
    <property type="entry name" value="Ureohydrolase"/>
</dbReference>
<dbReference type="PROSITE" id="PS01053">
    <property type="entry name" value="ARGINASE_1"/>
    <property type="match status" value="1"/>
</dbReference>
<protein>
    <recommendedName>
        <fullName evidence="9">Agmatinase</fullName>
    </recommendedName>
</protein>
<reference evidence="7 8" key="1">
    <citation type="submission" date="2024-02" db="EMBL/GenBank/DDBJ databases">
        <title>Chromosome-scale genome assembly of the rough periwinkle Littorina saxatilis.</title>
        <authorList>
            <person name="De Jode A."/>
            <person name="Faria R."/>
            <person name="Formenti G."/>
            <person name="Sims Y."/>
            <person name="Smith T.P."/>
            <person name="Tracey A."/>
            <person name="Wood J.M.D."/>
            <person name="Zagrodzka Z.B."/>
            <person name="Johannesson K."/>
            <person name="Butlin R.K."/>
            <person name="Leder E.H."/>
        </authorList>
    </citation>
    <scope>NUCLEOTIDE SEQUENCE [LARGE SCALE GENOMIC DNA]</scope>
    <source>
        <strain evidence="7">Snail1</strain>
        <tissue evidence="7">Muscle</tissue>
    </source>
</reference>
<comment type="cofactor">
    <cofactor evidence="5">
        <name>Mn(2+)</name>
        <dbReference type="ChEBI" id="CHEBI:29035"/>
    </cofactor>
    <text evidence="5">Binds 2 manganese ions per subunit.</text>
</comment>
<comment type="similarity">
    <text evidence="1">Belongs to the arginase family. Agmatinase subfamily.</text>
</comment>
<dbReference type="PROSITE" id="PS51409">
    <property type="entry name" value="ARGINASE_2"/>
    <property type="match status" value="1"/>
</dbReference>
<dbReference type="PRINTS" id="PR00116">
    <property type="entry name" value="ARGINASE"/>
</dbReference>
<dbReference type="AlphaFoldDB" id="A0AAN9AP19"/>
<dbReference type="Pfam" id="PF00491">
    <property type="entry name" value="Arginase"/>
    <property type="match status" value="1"/>
</dbReference>
<evidence type="ECO:0000313" key="7">
    <source>
        <dbReference type="EMBL" id="KAK7090538.1"/>
    </source>
</evidence>
<feature type="binding site" evidence="5">
    <location>
        <position position="179"/>
    </location>
    <ligand>
        <name>Mn(2+)</name>
        <dbReference type="ChEBI" id="CHEBI:29035"/>
        <label>1</label>
    </ligand>
</feature>
<comment type="caution">
    <text evidence="7">The sequence shown here is derived from an EMBL/GenBank/DDBJ whole genome shotgun (WGS) entry which is preliminary data.</text>
</comment>
<dbReference type="PIRSF" id="PIRSF036979">
    <property type="entry name" value="Arginase"/>
    <property type="match status" value="1"/>
</dbReference>
<evidence type="ECO:0000256" key="2">
    <source>
        <dbReference type="ARBA" id="ARBA00022723"/>
    </source>
</evidence>
<evidence type="ECO:0000256" key="5">
    <source>
        <dbReference type="PIRSR" id="PIRSR036979-1"/>
    </source>
</evidence>
<dbReference type="GO" id="GO:0047971">
    <property type="term" value="F:guanidinobutyrase activity"/>
    <property type="evidence" value="ECO:0007669"/>
    <property type="project" value="UniProtKB-ARBA"/>
</dbReference>
<dbReference type="Proteomes" id="UP001374579">
    <property type="component" value="Unassembled WGS sequence"/>
</dbReference>
<dbReference type="NCBIfam" id="TIGR01230">
    <property type="entry name" value="agmatinase"/>
    <property type="match status" value="1"/>
</dbReference>
<dbReference type="InterPro" id="IPR023696">
    <property type="entry name" value="Ureohydrolase_dom_sf"/>
</dbReference>
<dbReference type="GO" id="GO:0008783">
    <property type="term" value="F:agmatinase activity"/>
    <property type="evidence" value="ECO:0007669"/>
    <property type="project" value="TreeGrafter"/>
</dbReference>
<evidence type="ECO:0000256" key="1">
    <source>
        <dbReference type="ARBA" id="ARBA00009227"/>
    </source>
</evidence>
<gene>
    <name evidence="7" type="ORF">V1264_010321</name>
</gene>
<evidence type="ECO:0008006" key="9">
    <source>
        <dbReference type="Google" id="ProtNLM"/>
    </source>
</evidence>
<feature type="binding site" evidence="5">
    <location>
        <position position="268"/>
    </location>
    <ligand>
        <name>Mn(2+)</name>
        <dbReference type="ChEBI" id="CHEBI:29035"/>
        <label>1</label>
    </ligand>
</feature>
<keyword evidence="8" id="KW-1185">Reference proteome</keyword>
<dbReference type="CDD" id="cd11592">
    <property type="entry name" value="Agmatinase_PAH"/>
    <property type="match status" value="1"/>
</dbReference>
<dbReference type="SUPFAM" id="SSF52768">
    <property type="entry name" value="Arginase/deacetylase"/>
    <property type="match status" value="1"/>
</dbReference>
<feature type="binding site" evidence="5">
    <location>
        <position position="177"/>
    </location>
    <ligand>
        <name>Mn(2+)</name>
        <dbReference type="ChEBI" id="CHEBI:29035"/>
        <label>1</label>
    </ligand>
</feature>
<dbReference type="InterPro" id="IPR020855">
    <property type="entry name" value="Ureohydrolase_Mn_BS"/>
</dbReference>
<dbReference type="GO" id="GO:0033389">
    <property type="term" value="P:putrescine biosynthetic process from arginine, via agmatine"/>
    <property type="evidence" value="ECO:0007669"/>
    <property type="project" value="TreeGrafter"/>
</dbReference>
<accession>A0AAN9AP19</accession>
<feature type="binding site" evidence="5">
    <location>
        <position position="152"/>
    </location>
    <ligand>
        <name>Mn(2+)</name>
        <dbReference type="ChEBI" id="CHEBI:29035"/>
        <label>1</label>
    </ligand>
</feature>
<organism evidence="7 8">
    <name type="scientific">Littorina saxatilis</name>
    <dbReference type="NCBI Taxonomy" id="31220"/>
    <lineage>
        <taxon>Eukaryota</taxon>
        <taxon>Metazoa</taxon>
        <taxon>Spiralia</taxon>
        <taxon>Lophotrochozoa</taxon>
        <taxon>Mollusca</taxon>
        <taxon>Gastropoda</taxon>
        <taxon>Caenogastropoda</taxon>
        <taxon>Littorinimorpha</taxon>
        <taxon>Littorinoidea</taxon>
        <taxon>Littorinidae</taxon>
        <taxon>Littorina</taxon>
    </lineage>
</organism>
<dbReference type="PANTHER" id="PTHR11358:SF26">
    <property type="entry name" value="GUANIDINO ACID HYDROLASE, MITOCHONDRIAL"/>
    <property type="match status" value="1"/>
</dbReference>
<dbReference type="PANTHER" id="PTHR11358">
    <property type="entry name" value="ARGINASE/AGMATINASE"/>
    <property type="match status" value="1"/>
</dbReference>
<keyword evidence="3 6" id="KW-0378">Hydrolase</keyword>